<dbReference type="NCBIfam" id="TIGR01802">
    <property type="entry name" value="CM_pl-yst"/>
    <property type="match status" value="1"/>
</dbReference>
<comment type="catalytic activity">
    <reaction evidence="1">
        <text>chorismate = prephenate</text>
        <dbReference type="Rhea" id="RHEA:13897"/>
        <dbReference type="ChEBI" id="CHEBI:29748"/>
        <dbReference type="ChEBI" id="CHEBI:29934"/>
        <dbReference type="EC" id="5.4.99.5"/>
    </reaction>
</comment>
<gene>
    <name evidence="8" type="ORF">Prudu_002540</name>
</gene>
<keyword evidence="5" id="KW-0057">Aromatic amino acid biosynthesis</keyword>
<evidence type="ECO:0000259" key="7">
    <source>
        <dbReference type="Pfam" id="PF01817"/>
    </source>
</evidence>
<name>A0A4Y1QR01_PRUDU</name>
<dbReference type="GO" id="GO:0042803">
    <property type="term" value="F:protein homodimerization activity"/>
    <property type="evidence" value="ECO:0007669"/>
    <property type="project" value="UniProtKB-ARBA"/>
</dbReference>
<evidence type="ECO:0000256" key="3">
    <source>
        <dbReference type="ARBA" id="ARBA00012404"/>
    </source>
</evidence>
<dbReference type="GO" id="GO:0046417">
    <property type="term" value="P:chorismate metabolic process"/>
    <property type="evidence" value="ECO:0007669"/>
    <property type="project" value="InterPro"/>
</dbReference>
<feature type="non-terminal residue" evidence="8">
    <location>
        <position position="1"/>
    </location>
</feature>
<dbReference type="GO" id="GO:0008652">
    <property type="term" value="P:amino acid biosynthetic process"/>
    <property type="evidence" value="ECO:0007669"/>
    <property type="project" value="UniProtKB-KW"/>
</dbReference>
<dbReference type="AlphaFoldDB" id="A0A4Y1QR01"/>
<dbReference type="Gene3D" id="1.10.590.10">
    <property type="entry name" value="Chorismate mutase, AroQ class superfamily, eukaryotic"/>
    <property type="match status" value="1"/>
</dbReference>
<comment type="pathway">
    <text evidence="2">Metabolic intermediate biosynthesis; prephenate biosynthesis; prephenate from chorismate: step 1/1.</text>
</comment>
<proteinExistence type="predicted"/>
<dbReference type="InterPro" id="IPR008238">
    <property type="entry name" value="Chorismate_mutase_AroQ_euk"/>
</dbReference>
<dbReference type="EC" id="5.4.99.5" evidence="3"/>
<dbReference type="UniPathway" id="UPA00120">
    <property type="reaction ID" value="UER00203"/>
</dbReference>
<dbReference type="EMBL" id="AP019297">
    <property type="protein sequence ID" value="BBG94295.1"/>
    <property type="molecule type" value="Genomic_DNA"/>
</dbReference>
<dbReference type="PROSITE" id="PS51169">
    <property type="entry name" value="CHORISMATE_MUT_3"/>
    <property type="match status" value="1"/>
</dbReference>
<dbReference type="SUPFAM" id="SSF48600">
    <property type="entry name" value="Chorismate mutase II"/>
    <property type="match status" value="1"/>
</dbReference>
<evidence type="ECO:0000313" key="8">
    <source>
        <dbReference type="EMBL" id="BBG94295.1"/>
    </source>
</evidence>
<dbReference type="InterPro" id="IPR036263">
    <property type="entry name" value="Chorismate_II_sf"/>
</dbReference>
<sequence>LTFDIAYSISYRYSRKKRVDESESLTLDNIRHSLIRQEDSIIFSLLERAQYCYNADTYDHDAISAEGFRGSLVEFMVGRYKSPDEHPFFPAYLPEPMLPPLQYPQVLHPCAASININNELWNMYFRNLLPRLVKAGDDGNCGSAAVCDTLCLQALSKRIHYGKFVAEAKFLQSPAEYETAIRAQDRTQLMALLTFETVEEAIQKRVEMKAKTYAQEFKIHQEEDEASPVYKIKPHLVASLYRDSIMPLTKEVQVEYLLRRLD</sequence>
<dbReference type="InterPro" id="IPR037039">
    <property type="entry name" value="CM_AroQ_sf_eucaryotic"/>
</dbReference>
<dbReference type="PANTHER" id="PTHR21145">
    <property type="entry name" value="CHORISMATE MUTASE"/>
    <property type="match status" value="1"/>
</dbReference>
<accession>A0A4Y1QR01</accession>
<protein>
    <recommendedName>
        <fullName evidence="3">chorismate mutase</fullName>
        <ecNumber evidence="3">5.4.99.5</ecNumber>
    </recommendedName>
</protein>
<dbReference type="GO" id="GO:1901747">
    <property type="term" value="P:prephenate(2-) biosynthetic process"/>
    <property type="evidence" value="ECO:0007669"/>
    <property type="project" value="UniProtKB-ARBA"/>
</dbReference>
<keyword evidence="4" id="KW-0028">Amino-acid biosynthesis</keyword>
<dbReference type="InterPro" id="IPR002701">
    <property type="entry name" value="CM_II_prokaryot"/>
</dbReference>
<dbReference type="FunFam" id="1.10.590.10:FF:000001">
    <property type="entry name" value="Chorismate mutase"/>
    <property type="match status" value="1"/>
</dbReference>
<dbReference type="PANTHER" id="PTHR21145:SF15">
    <property type="entry name" value="CHORISMATE MUTASE 3, CHLOROPLASTIC"/>
    <property type="match status" value="1"/>
</dbReference>
<dbReference type="PIRSF" id="PIRSF017318">
    <property type="entry name" value="Chor_mut_AroQ_eu"/>
    <property type="match status" value="1"/>
</dbReference>
<evidence type="ECO:0000256" key="6">
    <source>
        <dbReference type="ARBA" id="ARBA00023235"/>
    </source>
</evidence>
<organism evidence="8">
    <name type="scientific">Prunus dulcis</name>
    <name type="common">Almond</name>
    <name type="synonym">Amygdalus dulcis</name>
    <dbReference type="NCBI Taxonomy" id="3755"/>
    <lineage>
        <taxon>Eukaryota</taxon>
        <taxon>Viridiplantae</taxon>
        <taxon>Streptophyta</taxon>
        <taxon>Embryophyta</taxon>
        <taxon>Tracheophyta</taxon>
        <taxon>Spermatophyta</taxon>
        <taxon>Magnoliopsida</taxon>
        <taxon>eudicotyledons</taxon>
        <taxon>Gunneridae</taxon>
        <taxon>Pentapetalae</taxon>
        <taxon>rosids</taxon>
        <taxon>fabids</taxon>
        <taxon>Rosales</taxon>
        <taxon>Rosaceae</taxon>
        <taxon>Amygdaloideae</taxon>
        <taxon>Amygdaleae</taxon>
        <taxon>Prunus</taxon>
    </lineage>
</organism>
<dbReference type="Pfam" id="PF01817">
    <property type="entry name" value="CM_2"/>
    <property type="match status" value="1"/>
</dbReference>
<feature type="domain" description="Chorismate mutase" evidence="7">
    <location>
        <begin position="145"/>
        <end position="253"/>
    </location>
</feature>
<dbReference type="GO" id="GO:0004106">
    <property type="term" value="F:chorismate mutase activity"/>
    <property type="evidence" value="ECO:0007669"/>
    <property type="project" value="UniProtKB-EC"/>
</dbReference>
<evidence type="ECO:0000256" key="4">
    <source>
        <dbReference type="ARBA" id="ARBA00022605"/>
    </source>
</evidence>
<reference evidence="8" key="1">
    <citation type="journal article" date="2019" name="Science">
        <title>Mutation of a bHLH transcription factor allowed almond domestication.</title>
        <authorList>
            <person name="Sanchez-Perez R."/>
            <person name="Pavan S."/>
            <person name="Mazzeo R."/>
            <person name="Moldovan C."/>
            <person name="Aiese Cigliano R."/>
            <person name="Del Cueto J."/>
            <person name="Ricciardi F."/>
            <person name="Lotti C."/>
            <person name="Ricciardi L."/>
            <person name="Dicenta F."/>
            <person name="Lopez-Marques R.L."/>
            <person name="Lindberg Moller B."/>
        </authorList>
    </citation>
    <scope>NUCLEOTIDE SEQUENCE</scope>
</reference>
<evidence type="ECO:0000256" key="5">
    <source>
        <dbReference type="ARBA" id="ARBA00023141"/>
    </source>
</evidence>
<evidence type="ECO:0000256" key="2">
    <source>
        <dbReference type="ARBA" id="ARBA00004817"/>
    </source>
</evidence>
<dbReference type="GO" id="GO:0009073">
    <property type="term" value="P:aromatic amino acid family biosynthetic process"/>
    <property type="evidence" value="ECO:0007669"/>
    <property type="project" value="UniProtKB-KW"/>
</dbReference>
<evidence type="ECO:0000256" key="1">
    <source>
        <dbReference type="ARBA" id="ARBA00000824"/>
    </source>
</evidence>
<keyword evidence="6" id="KW-0413">Isomerase</keyword>
<dbReference type="GO" id="GO:0005737">
    <property type="term" value="C:cytoplasm"/>
    <property type="evidence" value="ECO:0007669"/>
    <property type="project" value="TreeGrafter"/>
</dbReference>